<gene>
    <name evidence="1" type="ORF">NW762_014645</name>
</gene>
<proteinExistence type="predicted"/>
<comment type="caution">
    <text evidence="1">The sequence shown here is derived from an EMBL/GenBank/DDBJ whole genome shotgun (WGS) entry which is preliminary data.</text>
</comment>
<reference evidence="1" key="1">
    <citation type="submission" date="2022-09" db="EMBL/GenBank/DDBJ databases">
        <title>Fusarium specimens isolated from Avocado Roots.</title>
        <authorList>
            <person name="Stajich J."/>
            <person name="Roper C."/>
            <person name="Heimlech-Rivalta G."/>
        </authorList>
    </citation>
    <scope>NUCLEOTIDE SEQUENCE</scope>
    <source>
        <strain evidence="1">CF00136</strain>
    </source>
</reference>
<sequence>MTDAALGRVVDQFSLPLSSGDYKRVISMLSPDVVLEDLALRTRIDGQRAVEIYFRRAATLLLYGTGSTVNHVVGNAKGGAYEWNSEPDLAGLNGMTAIELDGDHIITRLTCIRNTFSVGNDTMEMLAKLSIES</sequence>
<dbReference type="OrthoDB" id="4802566at2759"/>
<dbReference type="AlphaFoldDB" id="A0A9W8RJX0"/>
<dbReference type="EMBL" id="JAOQAZ010000053">
    <property type="protein sequence ID" value="KAJ4244032.1"/>
    <property type="molecule type" value="Genomic_DNA"/>
</dbReference>
<evidence type="ECO:0000313" key="2">
    <source>
        <dbReference type="Proteomes" id="UP001152049"/>
    </source>
</evidence>
<organism evidence="1 2">
    <name type="scientific">Fusarium torreyae</name>
    <dbReference type="NCBI Taxonomy" id="1237075"/>
    <lineage>
        <taxon>Eukaryota</taxon>
        <taxon>Fungi</taxon>
        <taxon>Dikarya</taxon>
        <taxon>Ascomycota</taxon>
        <taxon>Pezizomycotina</taxon>
        <taxon>Sordariomycetes</taxon>
        <taxon>Hypocreomycetidae</taxon>
        <taxon>Hypocreales</taxon>
        <taxon>Nectriaceae</taxon>
        <taxon>Fusarium</taxon>
    </lineage>
</organism>
<name>A0A9W8RJX0_9HYPO</name>
<accession>A0A9W8RJX0</accession>
<evidence type="ECO:0000313" key="1">
    <source>
        <dbReference type="EMBL" id="KAJ4244032.1"/>
    </source>
</evidence>
<dbReference type="Proteomes" id="UP001152049">
    <property type="component" value="Unassembled WGS sequence"/>
</dbReference>
<keyword evidence="2" id="KW-1185">Reference proteome</keyword>
<protein>
    <submittedName>
        <fullName evidence="1">Uncharacterized protein</fullName>
    </submittedName>
</protein>
<dbReference type="Gene3D" id="3.10.450.50">
    <property type="match status" value="1"/>
</dbReference>
<dbReference type="InterPro" id="IPR032710">
    <property type="entry name" value="NTF2-like_dom_sf"/>
</dbReference>
<dbReference type="SUPFAM" id="SSF54427">
    <property type="entry name" value="NTF2-like"/>
    <property type="match status" value="1"/>
</dbReference>